<dbReference type="EMBL" id="OC868750">
    <property type="protein sequence ID" value="CAD7634199.1"/>
    <property type="molecule type" value="Genomic_DNA"/>
</dbReference>
<keyword evidence="2" id="KW-1185">Reference proteome</keyword>
<sequence>MDMDFPRNTSIYTKCRIVFDERGVSKKDRKYFTDPFTQYNPNAVIFSPTIRSIQRSLNEYNIALNTNDRSVRVLSAKPLGDFKDAYNPDEYAKVPGGVIEMSEGNCTHPVQCRRPAFVNQIPDHLLPQLEGVVDYDLGGGQSGYMLLFNSSGQPRYCFTPEGKDLSKQ</sequence>
<protein>
    <submittedName>
        <fullName evidence="1">Uncharacterized protein</fullName>
    </submittedName>
</protein>
<evidence type="ECO:0000313" key="1">
    <source>
        <dbReference type="EMBL" id="CAD7634199.1"/>
    </source>
</evidence>
<reference evidence="1" key="1">
    <citation type="submission" date="2020-11" db="EMBL/GenBank/DDBJ databases">
        <authorList>
            <person name="Tran Van P."/>
        </authorList>
    </citation>
    <scope>NUCLEOTIDE SEQUENCE</scope>
</reference>
<name>A0A7R9L3A4_9ACAR</name>
<proteinExistence type="predicted"/>
<accession>A0A7R9L3A4</accession>
<dbReference type="Proteomes" id="UP000759131">
    <property type="component" value="Unassembled WGS sequence"/>
</dbReference>
<dbReference type="EMBL" id="CAJPIZ010014175">
    <property type="protein sequence ID" value="CAG2114629.1"/>
    <property type="molecule type" value="Genomic_DNA"/>
</dbReference>
<feature type="non-terminal residue" evidence="1">
    <location>
        <position position="168"/>
    </location>
</feature>
<organism evidence="1">
    <name type="scientific">Medioppia subpectinata</name>
    <dbReference type="NCBI Taxonomy" id="1979941"/>
    <lineage>
        <taxon>Eukaryota</taxon>
        <taxon>Metazoa</taxon>
        <taxon>Ecdysozoa</taxon>
        <taxon>Arthropoda</taxon>
        <taxon>Chelicerata</taxon>
        <taxon>Arachnida</taxon>
        <taxon>Acari</taxon>
        <taxon>Acariformes</taxon>
        <taxon>Sarcoptiformes</taxon>
        <taxon>Oribatida</taxon>
        <taxon>Brachypylina</taxon>
        <taxon>Oppioidea</taxon>
        <taxon>Oppiidae</taxon>
        <taxon>Medioppia</taxon>
    </lineage>
</organism>
<dbReference type="OrthoDB" id="6532592at2759"/>
<dbReference type="AlphaFoldDB" id="A0A7R9L3A4"/>
<evidence type="ECO:0000313" key="2">
    <source>
        <dbReference type="Proteomes" id="UP000759131"/>
    </source>
</evidence>
<gene>
    <name evidence="1" type="ORF">OSB1V03_LOCUS14595</name>
</gene>